<evidence type="ECO:0000313" key="2">
    <source>
        <dbReference type="EMBL" id="KDQ06556.1"/>
    </source>
</evidence>
<dbReference type="InParanoid" id="A0A067M4P2"/>
<dbReference type="SUPFAM" id="SSF81383">
    <property type="entry name" value="F-box domain"/>
    <property type="match status" value="1"/>
</dbReference>
<evidence type="ECO:0000313" key="3">
    <source>
        <dbReference type="Proteomes" id="UP000027195"/>
    </source>
</evidence>
<evidence type="ECO:0000256" key="1">
    <source>
        <dbReference type="SAM" id="MobiDB-lite"/>
    </source>
</evidence>
<gene>
    <name evidence="2" type="ORF">BOTBODRAFT_192987</name>
</gene>
<dbReference type="AlphaFoldDB" id="A0A067M4P2"/>
<dbReference type="HOGENOM" id="CLU_454128_0_0_1"/>
<reference evidence="3" key="1">
    <citation type="journal article" date="2014" name="Proc. Natl. Acad. Sci. U.S.A.">
        <title>Extensive sampling of basidiomycete genomes demonstrates inadequacy of the white-rot/brown-rot paradigm for wood decay fungi.</title>
        <authorList>
            <person name="Riley R."/>
            <person name="Salamov A.A."/>
            <person name="Brown D.W."/>
            <person name="Nagy L.G."/>
            <person name="Floudas D."/>
            <person name="Held B.W."/>
            <person name="Levasseur A."/>
            <person name="Lombard V."/>
            <person name="Morin E."/>
            <person name="Otillar R."/>
            <person name="Lindquist E.A."/>
            <person name="Sun H."/>
            <person name="LaButti K.M."/>
            <person name="Schmutz J."/>
            <person name="Jabbour D."/>
            <person name="Luo H."/>
            <person name="Baker S.E."/>
            <person name="Pisabarro A.G."/>
            <person name="Walton J.D."/>
            <person name="Blanchette R.A."/>
            <person name="Henrissat B."/>
            <person name="Martin F."/>
            <person name="Cullen D."/>
            <person name="Hibbett D.S."/>
            <person name="Grigoriev I.V."/>
        </authorList>
    </citation>
    <scope>NUCLEOTIDE SEQUENCE [LARGE SCALE GENOMIC DNA]</scope>
    <source>
        <strain evidence="3">FD-172 SS1</strain>
    </source>
</reference>
<protein>
    <recommendedName>
        <fullName evidence="4">F-box domain-containing protein</fullName>
    </recommendedName>
</protein>
<dbReference type="EMBL" id="KL198131">
    <property type="protein sequence ID" value="KDQ06556.1"/>
    <property type="molecule type" value="Genomic_DNA"/>
</dbReference>
<feature type="region of interest" description="Disordered" evidence="1">
    <location>
        <begin position="509"/>
        <end position="601"/>
    </location>
</feature>
<name>A0A067M4P2_BOTB1</name>
<sequence length="601" mass="66487">MPSRSRITPQTLAMPSRSRRTSQASAVPSRSRRALPPAGTVDKQRGPKPRRPPAGPNLTLRLPYETLLVLFYYCTSLRRKPFQLAHVCQRWRSIYHSHAHFWTSIAINPQYEKAPEMLQYWLSKTKAALLDITLVFKPHTPLRANRVPHPFCVIAEILRKEHDRWRSLDIIAASHHAVTFFSSCIVSTPKLERVSITLTITGVHRFVPLGLIIPQGTSNVALEIFPSQNSIDICPRMAHAITSLKLTLCRTYAQYRLLHILKFCSNLEELWIGALSNSTDVIQDFPVPYRAVTLEALRKITLSKIVHITGLRALDFQQSLHTFVAHDFAWTEANANTLATILPRCPFLSSVILQGNDLTATMHVPFAIHPLVLPLVTSLDVTGQVVLDALLEQLSLPRATTLRINCFSGNAIAHLLRRCPLVQTLDASFTRYLRAPASAPHATPSAHPHATLPHLSHVCVHYRGRSISFTPSQPEGGQDEAGLSAQAEVSQEEMDAVDSLGLGLRVIRDHDHHRPPSSPLPRDGHTLKTKSAVPQESASSPAASMPSPPRRPQPQEQAGCPARIDHRDPTRRPGGAQILTSVHHAGHGSPGEPWACSVPQG</sequence>
<proteinExistence type="predicted"/>
<accession>A0A067M4P2</accession>
<feature type="region of interest" description="Disordered" evidence="1">
    <location>
        <begin position="469"/>
        <end position="496"/>
    </location>
</feature>
<dbReference type="SUPFAM" id="SSF52047">
    <property type="entry name" value="RNI-like"/>
    <property type="match status" value="1"/>
</dbReference>
<feature type="compositionally biased region" description="Low complexity" evidence="1">
    <location>
        <begin position="534"/>
        <end position="545"/>
    </location>
</feature>
<dbReference type="Proteomes" id="UP000027195">
    <property type="component" value="Unassembled WGS sequence"/>
</dbReference>
<feature type="region of interest" description="Disordered" evidence="1">
    <location>
        <begin position="1"/>
        <end position="57"/>
    </location>
</feature>
<dbReference type="Gene3D" id="3.80.10.10">
    <property type="entry name" value="Ribonuclease Inhibitor"/>
    <property type="match status" value="1"/>
</dbReference>
<dbReference type="InterPro" id="IPR036047">
    <property type="entry name" value="F-box-like_dom_sf"/>
</dbReference>
<evidence type="ECO:0008006" key="4">
    <source>
        <dbReference type="Google" id="ProtNLM"/>
    </source>
</evidence>
<organism evidence="2 3">
    <name type="scientific">Botryobasidium botryosum (strain FD-172 SS1)</name>
    <dbReference type="NCBI Taxonomy" id="930990"/>
    <lineage>
        <taxon>Eukaryota</taxon>
        <taxon>Fungi</taxon>
        <taxon>Dikarya</taxon>
        <taxon>Basidiomycota</taxon>
        <taxon>Agaricomycotina</taxon>
        <taxon>Agaricomycetes</taxon>
        <taxon>Cantharellales</taxon>
        <taxon>Botryobasidiaceae</taxon>
        <taxon>Botryobasidium</taxon>
    </lineage>
</organism>
<dbReference type="InterPro" id="IPR032675">
    <property type="entry name" value="LRR_dom_sf"/>
</dbReference>
<feature type="compositionally biased region" description="Polar residues" evidence="1">
    <location>
        <begin position="1"/>
        <end position="13"/>
    </location>
</feature>
<keyword evidence="3" id="KW-1185">Reference proteome</keyword>